<protein>
    <submittedName>
        <fullName evidence="1">Uncharacterized protein</fullName>
    </submittedName>
</protein>
<dbReference type="Proteomes" id="UP000036406">
    <property type="component" value="Chromosome"/>
</dbReference>
<dbReference type="EMBL" id="CP011494">
    <property type="protein sequence ID" value="AKO52162.1"/>
    <property type="molecule type" value="Genomic_DNA"/>
</dbReference>
<reference evidence="1 2" key="1">
    <citation type="submission" date="2015-05" db="EMBL/GenBank/DDBJ databases">
        <title>Complete genome of Marinobacter psychrophilus strain 20041T isolated from sea-ice of the Canadian Basin.</title>
        <authorList>
            <person name="Song L."/>
            <person name="Ren L."/>
            <person name="Yu Y."/>
            <person name="Wang X."/>
        </authorList>
    </citation>
    <scope>NUCLEOTIDE SEQUENCE [LARGE SCALE GENOMIC DNA]</scope>
    <source>
        <strain evidence="1 2">20041</strain>
    </source>
</reference>
<gene>
    <name evidence="1" type="ORF">ABA45_06770</name>
</gene>
<name>A0A0H4IAV8_9GAMM</name>
<organism evidence="1 2">
    <name type="scientific">Marinobacter psychrophilus</name>
    <dbReference type="NCBI Taxonomy" id="330734"/>
    <lineage>
        <taxon>Bacteria</taxon>
        <taxon>Pseudomonadati</taxon>
        <taxon>Pseudomonadota</taxon>
        <taxon>Gammaproteobacteria</taxon>
        <taxon>Pseudomonadales</taxon>
        <taxon>Marinobacteraceae</taxon>
        <taxon>Marinobacter</taxon>
    </lineage>
</organism>
<evidence type="ECO:0000313" key="2">
    <source>
        <dbReference type="Proteomes" id="UP000036406"/>
    </source>
</evidence>
<accession>A0A0H4IAV8</accession>
<sequence length="59" mass="6739">MVELEPLLELNVGRESTKHPRADLRTERGYPVWPELGTNDTFHAEFFHPKPRLSAALPA</sequence>
<dbReference type="AlphaFoldDB" id="A0A0H4IAV8"/>
<proteinExistence type="predicted"/>
<dbReference type="KEGG" id="mpq:ABA45_06770"/>
<evidence type="ECO:0000313" key="1">
    <source>
        <dbReference type="EMBL" id="AKO52162.1"/>
    </source>
</evidence>
<dbReference type="STRING" id="330734.ABA45_06770"/>
<keyword evidence="2" id="KW-1185">Reference proteome</keyword>
<dbReference type="PATRIC" id="fig|330734.3.peg.1426"/>